<reference evidence="1 2" key="1">
    <citation type="submission" date="2018-05" db="EMBL/GenBank/DDBJ databases">
        <title>Complete genome sequence of Massilia oculi sp. nov. CCUG 43427T (=DSM 26321T), the type strain of M. oculi, and comparison with genome sequences of other Massilia strains.</title>
        <authorList>
            <person name="Zhu B."/>
        </authorList>
    </citation>
    <scope>NUCLEOTIDE SEQUENCE [LARGE SCALE GENOMIC DNA]</scope>
    <source>
        <strain evidence="1 2">CCUG 43427</strain>
    </source>
</reference>
<accession>A0A2S2DD57</accession>
<sequence length="124" mass="14453">MDEDDYYLNISVQSLVEKYAGRKKGYPINVELRQIEQLKKMQAMFGENFGWNEIICFGFYSVKKHRLGPFKSKFDIDVENCEQLYVKPTRKTLFAIVAVGQQNAAEQLIDIGFHFLLEKFSENA</sequence>
<gene>
    <name evidence="1" type="ORF">DIR46_01640</name>
</gene>
<name>A0A2S2DD57_9BURK</name>
<dbReference type="KEGG" id="mtim:DIR46_01640"/>
<dbReference type="Proteomes" id="UP000245820">
    <property type="component" value="Chromosome"/>
</dbReference>
<dbReference type="EMBL" id="CP029343">
    <property type="protein sequence ID" value="AWL03280.1"/>
    <property type="molecule type" value="Genomic_DNA"/>
</dbReference>
<evidence type="ECO:0000313" key="1">
    <source>
        <dbReference type="EMBL" id="AWL03280.1"/>
    </source>
</evidence>
<organism evidence="1 2">
    <name type="scientific">Massilia oculi</name>
    <dbReference type="NCBI Taxonomy" id="945844"/>
    <lineage>
        <taxon>Bacteria</taxon>
        <taxon>Pseudomonadati</taxon>
        <taxon>Pseudomonadota</taxon>
        <taxon>Betaproteobacteria</taxon>
        <taxon>Burkholderiales</taxon>
        <taxon>Oxalobacteraceae</taxon>
        <taxon>Telluria group</taxon>
        <taxon>Massilia</taxon>
    </lineage>
</organism>
<dbReference type="AlphaFoldDB" id="A0A2S2DD57"/>
<protein>
    <submittedName>
        <fullName evidence="1">Uncharacterized protein</fullName>
    </submittedName>
</protein>
<evidence type="ECO:0000313" key="2">
    <source>
        <dbReference type="Proteomes" id="UP000245820"/>
    </source>
</evidence>
<keyword evidence="2" id="KW-1185">Reference proteome</keyword>
<proteinExistence type="predicted"/>